<organism evidence="2 3">
    <name type="scientific">Symbiochloris irregularis</name>
    <dbReference type="NCBI Taxonomy" id="706552"/>
    <lineage>
        <taxon>Eukaryota</taxon>
        <taxon>Viridiplantae</taxon>
        <taxon>Chlorophyta</taxon>
        <taxon>core chlorophytes</taxon>
        <taxon>Trebouxiophyceae</taxon>
        <taxon>Trebouxiales</taxon>
        <taxon>Trebouxiaceae</taxon>
        <taxon>Symbiochloris</taxon>
    </lineage>
</organism>
<dbReference type="Proteomes" id="UP001465755">
    <property type="component" value="Unassembled WGS sequence"/>
</dbReference>
<sequence length="178" mass="18745">MHAVVVKGALPLSQMRWSACLFAFILYLATASVPASAQEAVYAAGQAPAPGPSSNENCADRGNNLVLSCGPSNISRYDSTYGPDSSNSTITQQIAAGGGSTLSKECCDAWSNFLKQSCRCNTLTEATFGRFQLTDKTFQQVVYAAAIACADRGKSLCPSRACSLLMQNKDTVLSLPAL</sequence>
<dbReference type="EMBL" id="JALJOQ010000214">
    <property type="protein sequence ID" value="KAK9789050.1"/>
    <property type="molecule type" value="Genomic_DNA"/>
</dbReference>
<accession>A0AAW1NK98</accession>
<keyword evidence="3" id="KW-1185">Reference proteome</keyword>
<feature type="signal peptide" evidence="1">
    <location>
        <begin position="1"/>
        <end position="37"/>
    </location>
</feature>
<comment type="caution">
    <text evidence="2">The sequence shown here is derived from an EMBL/GenBank/DDBJ whole genome shotgun (WGS) entry which is preliminary data.</text>
</comment>
<evidence type="ECO:0000256" key="1">
    <source>
        <dbReference type="SAM" id="SignalP"/>
    </source>
</evidence>
<name>A0AAW1NK98_9CHLO</name>
<dbReference type="AlphaFoldDB" id="A0AAW1NK98"/>
<evidence type="ECO:0000313" key="3">
    <source>
        <dbReference type="Proteomes" id="UP001465755"/>
    </source>
</evidence>
<reference evidence="2 3" key="1">
    <citation type="journal article" date="2024" name="Nat. Commun.">
        <title>Phylogenomics reveals the evolutionary origins of lichenization in chlorophyte algae.</title>
        <authorList>
            <person name="Puginier C."/>
            <person name="Libourel C."/>
            <person name="Otte J."/>
            <person name="Skaloud P."/>
            <person name="Haon M."/>
            <person name="Grisel S."/>
            <person name="Petersen M."/>
            <person name="Berrin J.G."/>
            <person name="Delaux P.M."/>
            <person name="Dal Grande F."/>
            <person name="Keller J."/>
        </authorList>
    </citation>
    <scope>NUCLEOTIDE SEQUENCE [LARGE SCALE GENOMIC DNA]</scope>
    <source>
        <strain evidence="2 3">SAG 2036</strain>
    </source>
</reference>
<gene>
    <name evidence="2" type="ORF">WJX73_003946</name>
</gene>
<feature type="chain" id="PRO_5043620828" evidence="1">
    <location>
        <begin position="38"/>
        <end position="178"/>
    </location>
</feature>
<proteinExistence type="predicted"/>
<keyword evidence="1" id="KW-0732">Signal</keyword>
<protein>
    <submittedName>
        <fullName evidence="2">Uncharacterized protein</fullName>
    </submittedName>
</protein>
<evidence type="ECO:0000313" key="2">
    <source>
        <dbReference type="EMBL" id="KAK9789050.1"/>
    </source>
</evidence>